<reference evidence="4 5" key="2">
    <citation type="journal article" date="2013" name="PLoS ONE">
        <title>INDIGO - INtegrated Data Warehouse of MIcrobial GenOmes with Examples from the Red Sea Extremophiles.</title>
        <authorList>
            <person name="Alam I."/>
            <person name="Antunes A."/>
            <person name="Kamau A.A."/>
            <person name="Ba Alawi W."/>
            <person name="Kalkatawi M."/>
            <person name="Stingl U."/>
            <person name="Bajic V.B."/>
        </authorList>
    </citation>
    <scope>NUCLEOTIDE SEQUENCE [LARGE SCALE GENOMIC DNA]</scope>
    <source>
        <strain evidence="4 5">E1L3A</strain>
    </source>
</reference>
<dbReference type="AlphaFoldDB" id="U2FTV7"/>
<dbReference type="InterPro" id="IPR038592">
    <property type="entry name" value="CheD-like_sf"/>
</dbReference>
<dbReference type="EC" id="3.5.1.44" evidence="3"/>
<dbReference type="Proteomes" id="UP000006242">
    <property type="component" value="Unassembled WGS sequence"/>
</dbReference>
<evidence type="ECO:0000256" key="2">
    <source>
        <dbReference type="ARBA" id="ARBA00022801"/>
    </source>
</evidence>
<comment type="function">
    <text evidence="3">Probably deamidates glutamine residues to glutamate on methyl-accepting chemotaxis receptors (MCPs), playing an important role in chemotaxis.</text>
</comment>
<name>U2FTV7_9GAMM</name>
<evidence type="ECO:0000313" key="4">
    <source>
        <dbReference type="EMBL" id="ERJ17823.1"/>
    </source>
</evidence>
<dbReference type="HAMAP" id="MF_01440">
    <property type="entry name" value="CheD"/>
    <property type="match status" value="1"/>
</dbReference>
<comment type="catalytic activity">
    <reaction evidence="3">
        <text>L-glutaminyl-[protein] + H2O = L-glutamyl-[protein] + NH4(+)</text>
        <dbReference type="Rhea" id="RHEA:16441"/>
        <dbReference type="Rhea" id="RHEA-COMP:10207"/>
        <dbReference type="Rhea" id="RHEA-COMP:10208"/>
        <dbReference type="ChEBI" id="CHEBI:15377"/>
        <dbReference type="ChEBI" id="CHEBI:28938"/>
        <dbReference type="ChEBI" id="CHEBI:29973"/>
        <dbReference type="ChEBI" id="CHEBI:30011"/>
        <dbReference type="EC" id="3.5.1.44"/>
    </reaction>
</comment>
<evidence type="ECO:0000256" key="1">
    <source>
        <dbReference type="ARBA" id="ARBA00022500"/>
    </source>
</evidence>
<dbReference type="eggNOG" id="COG1871">
    <property type="taxonomic scope" value="Bacteria"/>
</dbReference>
<dbReference type="Pfam" id="PF03975">
    <property type="entry name" value="CheD"/>
    <property type="match status" value="1"/>
</dbReference>
<dbReference type="RefSeq" id="WP_006914628.1">
    <property type="nucleotide sequence ID" value="NZ_AFNV02000028.1"/>
</dbReference>
<dbReference type="PANTHER" id="PTHR35147">
    <property type="entry name" value="CHEMORECEPTOR GLUTAMINE DEAMIDASE CHED-RELATED"/>
    <property type="match status" value="1"/>
</dbReference>
<evidence type="ECO:0000256" key="3">
    <source>
        <dbReference type="HAMAP-Rule" id="MF_01440"/>
    </source>
</evidence>
<dbReference type="Gene3D" id="3.30.1330.200">
    <property type="match status" value="1"/>
</dbReference>
<protein>
    <recommendedName>
        <fullName evidence="3">Probable chemoreceptor glutamine deamidase CheD</fullName>
        <ecNumber evidence="3">3.5.1.44</ecNumber>
    </recommendedName>
</protein>
<dbReference type="STRING" id="1033802.SSPSH_003410"/>
<dbReference type="GO" id="GO:0006935">
    <property type="term" value="P:chemotaxis"/>
    <property type="evidence" value="ECO:0007669"/>
    <property type="project" value="UniProtKB-UniRule"/>
</dbReference>
<dbReference type="PANTHER" id="PTHR35147:SF2">
    <property type="entry name" value="CHEMORECEPTOR GLUTAMINE DEAMIDASE CHED-RELATED"/>
    <property type="match status" value="1"/>
</dbReference>
<comment type="similarity">
    <text evidence="3">Belongs to the CheD family.</text>
</comment>
<dbReference type="CDD" id="cd16352">
    <property type="entry name" value="CheD"/>
    <property type="match status" value="1"/>
</dbReference>
<dbReference type="OrthoDB" id="9807202at2"/>
<dbReference type="InterPro" id="IPR005659">
    <property type="entry name" value="Chemorcpt_Glu_NH3ase_CheD"/>
</dbReference>
<gene>
    <name evidence="3 4" type="primary">cheD</name>
    <name evidence="4" type="ORF">SSPSH_003410</name>
</gene>
<organism evidence="4 5">
    <name type="scientific">Salinisphaera shabanensis E1L3A</name>
    <dbReference type="NCBI Taxonomy" id="1033802"/>
    <lineage>
        <taxon>Bacteria</taxon>
        <taxon>Pseudomonadati</taxon>
        <taxon>Pseudomonadota</taxon>
        <taxon>Gammaproteobacteria</taxon>
        <taxon>Salinisphaerales</taxon>
        <taxon>Salinisphaeraceae</taxon>
        <taxon>Salinisphaera</taxon>
    </lineage>
</organism>
<keyword evidence="1 3" id="KW-0145">Chemotaxis</keyword>
<accession>U2FTV7</accession>
<proteinExistence type="inferred from homology"/>
<dbReference type="EMBL" id="AFNV02000028">
    <property type="protein sequence ID" value="ERJ17823.1"/>
    <property type="molecule type" value="Genomic_DNA"/>
</dbReference>
<dbReference type="SUPFAM" id="SSF64438">
    <property type="entry name" value="CNF1/YfiH-like putative cysteine hydrolases"/>
    <property type="match status" value="1"/>
</dbReference>
<keyword evidence="5" id="KW-1185">Reference proteome</keyword>
<dbReference type="InterPro" id="IPR011324">
    <property type="entry name" value="Cytotoxic_necrot_fac-like_cat"/>
</dbReference>
<dbReference type="GO" id="GO:0050568">
    <property type="term" value="F:protein-glutamine glutaminase activity"/>
    <property type="evidence" value="ECO:0007669"/>
    <property type="project" value="UniProtKB-UniRule"/>
</dbReference>
<keyword evidence="2 3" id="KW-0378">Hydrolase</keyword>
<reference evidence="4 5" key="1">
    <citation type="journal article" date="2011" name="J. Bacteriol.">
        <title>Genome sequence of Salinisphaera shabanensis, a gammaproteobacterium from the harsh, variable environment of the brine-seawater interface of the Shaban Deep in the Red Sea.</title>
        <authorList>
            <person name="Antunes A."/>
            <person name="Alam I."/>
            <person name="Bajic V.B."/>
            <person name="Stingl U."/>
        </authorList>
    </citation>
    <scope>NUCLEOTIDE SEQUENCE [LARGE SCALE GENOMIC DNA]</scope>
    <source>
        <strain evidence="4 5">E1L3A</strain>
    </source>
</reference>
<comment type="caution">
    <text evidence="4">The sequence shown here is derived from an EMBL/GenBank/DDBJ whole genome shotgun (WGS) entry which is preliminary data.</text>
</comment>
<sequence length="219" mass="23738">MTVRQGARSIQNGSTHTYFDQRHGMDAIRVLPNEYAITREDVVLTTVLGSCVAACLRDPVAGVGGLNHFMLPAAGPDVAEAEARSMRYGDYAMDTLLEALYQQGARRERIEAKVFGGAMLMSGVQGARVGEANSAFILEYLENCGIAVLSQELKGDCARQVHYFPVTGRVQLRRLRGGERRMVQQDVLLANKLAPAMPVAGVIATSTDSAKHVRKETAS</sequence>
<evidence type="ECO:0000313" key="5">
    <source>
        <dbReference type="Proteomes" id="UP000006242"/>
    </source>
</evidence>